<dbReference type="OrthoDB" id="5917548at2759"/>
<keyword evidence="1" id="KW-0175">Coiled coil</keyword>
<dbReference type="PANTHER" id="PTHR21523">
    <property type="match status" value="1"/>
</dbReference>
<sequence length="225" mass="25959">MPRHNFFVLPVVERFLMIVVQMRARLISIWKQVIAEIRQEGERIRKKQKAEDSVSRRLGIFRKELRRNRSGYHAVKMQKINVFGDEDDEIKMEKLMERAKKVEDRVDDKEKLMMGPIELLRDAVKIGMALSGRNVSNFNEKNVKMISPRFLSILPDEEEDETVKLISPSLFALHDDGRGIEKETSLAKTFAMLGKNDNEAWLDFIIEAAGVSDALDSMKAGFHPE</sequence>
<name>A0A368GI78_ANCCA</name>
<protein>
    <submittedName>
        <fullName evidence="2">Uncharacterized protein</fullName>
    </submittedName>
</protein>
<reference evidence="2 3" key="1">
    <citation type="submission" date="2014-10" db="EMBL/GenBank/DDBJ databases">
        <title>Draft genome of the hookworm Ancylostoma caninum.</title>
        <authorList>
            <person name="Mitreva M."/>
        </authorList>
    </citation>
    <scope>NUCLEOTIDE SEQUENCE [LARGE SCALE GENOMIC DNA]</scope>
    <source>
        <strain evidence="2 3">Baltimore</strain>
    </source>
</reference>
<gene>
    <name evidence="2" type="ORF">ANCCAN_09936</name>
</gene>
<dbReference type="InterPro" id="IPR006954">
    <property type="entry name" value="Mlt-10-like"/>
</dbReference>
<organism evidence="2 3">
    <name type="scientific">Ancylostoma caninum</name>
    <name type="common">Dog hookworm</name>
    <dbReference type="NCBI Taxonomy" id="29170"/>
    <lineage>
        <taxon>Eukaryota</taxon>
        <taxon>Metazoa</taxon>
        <taxon>Ecdysozoa</taxon>
        <taxon>Nematoda</taxon>
        <taxon>Chromadorea</taxon>
        <taxon>Rhabditida</taxon>
        <taxon>Rhabditina</taxon>
        <taxon>Rhabditomorpha</taxon>
        <taxon>Strongyloidea</taxon>
        <taxon>Ancylostomatidae</taxon>
        <taxon>Ancylostomatinae</taxon>
        <taxon>Ancylostoma</taxon>
    </lineage>
</organism>
<feature type="coiled-coil region" evidence="1">
    <location>
        <begin position="85"/>
        <end position="112"/>
    </location>
</feature>
<evidence type="ECO:0000313" key="2">
    <source>
        <dbReference type="EMBL" id="RCN44073.1"/>
    </source>
</evidence>
<dbReference type="Pfam" id="PF04870">
    <property type="entry name" value="Moulting_cycle"/>
    <property type="match status" value="1"/>
</dbReference>
<comment type="caution">
    <text evidence="2">The sequence shown here is derived from an EMBL/GenBank/DDBJ whole genome shotgun (WGS) entry which is preliminary data.</text>
</comment>
<dbReference type="PANTHER" id="PTHR21523:SF37">
    <property type="entry name" value="MLT-TEN (MLT-10) RELATED"/>
    <property type="match status" value="1"/>
</dbReference>
<dbReference type="EMBL" id="JOJR01000139">
    <property type="protein sequence ID" value="RCN44073.1"/>
    <property type="molecule type" value="Genomic_DNA"/>
</dbReference>
<proteinExistence type="predicted"/>
<evidence type="ECO:0000313" key="3">
    <source>
        <dbReference type="Proteomes" id="UP000252519"/>
    </source>
</evidence>
<dbReference type="Proteomes" id="UP000252519">
    <property type="component" value="Unassembled WGS sequence"/>
</dbReference>
<evidence type="ECO:0000256" key="1">
    <source>
        <dbReference type="SAM" id="Coils"/>
    </source>
</evidence>
<dbReference type="AlphaFoldDB" id="A0A368GI78"/>
<keyword evidence="3" id="KW-1185">Reference proteome</keyword>
<accession>A0A368GI78</accession>